<name>A0ABZ3C7B2_9ACTN</name>
<feature type="signal peptide" evidence="3">
    <location>
        <begin position="1"/>
        <end position="31"/>
    </location>
</feature>
<dbReference type="CDD" id="cd08997">
    <property type="entry name" value="GH68"/>
    <property type="match status" value="1"/>
</dbReference>
<dbReference type="InterPro" id="IPR023296">
    <property type="entry name" value="Glyco_hydro_beta-prop_sf"/>
</dbReference>
<evidence type="ECO:0000256" key="3">
    <source>
        <dbReference type="SAM" id="SignalP"/>
    </source>
</evidence>
<evidence type="ECO:0000259" key="4">
    <source>
        <dbReference type="PROSITE" id="PS51272"/>
    </source>
</evidence>
<dbReference type="Proteomes" id="UP001434337">
    <property type="component" value="Chromosome"/>
</dbReference>
<feature type="domain" description="SLH" evidence="4">
    <location>
        <begin position="584"/>
        <end position="644"/>
    </location>
</feature>
<proteinExistence type="inferred from homology"/>
<dbReference type="InterPro" id="IPR051465">
    <property type="entry name" value="Cell_Envelope_Struct_Comp"/>
</dbReference>
<evidence type="ECO:0000313" key="6">
    <source>
        <dbReference type="Proteomes" id="UP001434337"/>
    </source>
</evidence>
<comment type="similarity">
    <text evidence="1 2">Belongs to the glycosyl hydrolase 68 family.</text>
</comment>
<feature type="domain" description="SLH" evidence="4">
    <location>
        <begin position="520"/>
        <end position="583"/>
    </location>
</feature>
<organism evidence="5 6">
    <name type="scientific">Propioniciclava soli</name>
    <dbReference type="NCBI Taxonomy" id="2775081"/>
    <lineage>
        <taxon>Bacteria</taxon>
        <taxon>Bacillati</taxon>
        <taxon>Actinomycetota</taxon>
        <taxon>Actinomycetes</taxon>
        <taxon>Propionibacteriales</taxon>
        <taxon>Propionibacteriaceae</taxon>
        <taxon>Propioniciclava</taxon>
    </lineage>
</organism>
<dbReference type="Pfam" id="PF02435">
    <property type="entry name" value="Glyco_hydro_68"/>
    <property type="match status" value="1"/>
</dbReference>
<dbReference type="Gene3D" id="2.115.10.20">
    <property type="entry name" value="Glycosyl hydrolase domain, family 43"/>
    <property type="match status" value="1"/>
</dbReference>
<reference evidence="5 6" key="1">
    <citation type="journal article" date="2023" name="Environ Microbiome">
        <title>A coral-associated actinobacterium mitigates coral bleaching under heat stress.</title>
        <authorList>
            <person name="Li J."/>
            <person name="Zou Y."/>
            <person name="Li Q."/>
            <person name="Zhang J."/>
            <person name="Bourne D.G."/>
            <person name="Lyu Y."/>
            <person name="Liu C."/>
            <person name="Zhang S."/>
        </authorList>
    </citation>
    <scope>NUCLEOTIDE SEQUENCE [LARGE SCALE GENOMIC DNA]</scope>
    <source>
        <strain evidence="5 6">SCSIO 13291</strain>
    </source>
</reference>
<dbReference type="PROSITE" id="PS51272">
    <property type="entry name" value="SLH"/>
    <property type="match status" value="3"/>
</dbReference>
<keyword evidence="5" id="KW-0378">Hydrolase</keyword>
<dbReference type="RefSeq" id="WP_342372640.1">
    <property type="nucleotide sequence ID" value="NZ_CP115965.1"/>
</dbReference>
<gene>
    <name evidence="5" type="ORF">PCC79_00130</name>
</gene>
<dbReference type="InterPro" id="IPR001119">
    <property type="entry name" value="SLH_dom"/>
</dbReference>
<protein>
    <submittedName>
        <fullName evidence="5">Glycoside hydrolase family 68 protein</fullName>
    </submittedName>
</protein>
<keyword evidence="6" id="KW-1185">Reference proteome</keyword>
<keyword evidence="3" id="KW-0732">Signal</keyword>
<accession>A0ABZ3C7B2</accession>
<dbReference type="PANTHER" id="PTHR43308">
    <property type="entry name" value="OUTER MEMBRANE PROTEIN ALPHA-RELATED"/>
    <property type="match status" value="1"/>
</dbReference>
<dbReference type="GO" id="GO:0016787">
    <property type="term" value="F:hydrolase activity"/>
    <property type="evidence" value="ECO:0007669"/>
    <property type="project" value="UniProtKB-KW"/>
</dbReference>
<sequence>MKTRPVNRVLAAMVLVAAMLSSLVGLPTARAAVPDAVPGFAAPTVHTQEAHHPINSDFTARWTRADAMQLQAMSDPTAGSRENSMPTEYTMPTVSQDFPDMSNDQVWVWDTWPLTDERSHQYSVLGWEVVFSLVADRSLGFDERHQFARIGYFYREAGIPADERPENGGWTYGGLLFEDGVTGVIFDDQSFSHQTEWSGSARVFPDGTVKLFFTDVAFYRDASGADIKPYDPRIALSIGTIHADDDGVSFTGFDAVTDLLQADGRWYQDGDQNPYFNFRDPFTFEDPAHPGETFMVFEGNSAVERGSRSCTVEDLGYAADDPHAEDLTEVMDNGAVYQMANVGLAVAENDDLTAWRFLPPILSANCVTDQTERPQIYIKDGKYYLFTISHRSTFAWGMDGPEGVYGFVGDGIRSDFQPLNRGSGLALGNPTNLNYLQGNPFDPDFNQHPGAFQAYSHYVMPNGLVQSFIDTIGTTDNFRRGGTLGPTVRLIISGTTAMVDRDYGDVGLGGYADIPADRNLVPTFSDVPEGLQFHDEIMWLAGERITTGYPDGTFRPTTPINRDAMAAFLYRFAGSPDFTPDGQTFVDVGEDNQFYTEIEWLASQGITTGWETDAGREFRPTTAINRDAMAAFLYRFAGSPRHVPFGQRFVDVPPSMPFHTEIDWLATTGITTGWPTANGNEFRPTTPINRDAMAAFLYRYDNHYPEVSPLGAAVAER</sequence>
<dbReference type="InterPro" id="IPR003469">
    <property type="entry name" value="Glyco_hydro_68"/>
</dbReference>
<feature type="domain" description="SLH" evidence="4">
    <location>
        <begin position="645"/>
        <end position="711"/>
    </location>
</feature>
<evidence type="ECO:0000256" key="1">
    <source>
        <dbReference type="ARBA" id="ARBA00006775"/>
    </source>
</evidence>
<dbReference type="EMBL" id="CP115965">
    <property type="protein sequence ID" value="WZW98649.1"/>
    <property type="molecule type" value="Genomic_DNA"/>
</dbReference>
<feature type="chain" id="PRO_5045349332" evidence="3">
    <location>
        <begin position="32"/>
        <end position="717"/>
    </location>
</feature>
<evidence type="ECO:0000256" key="2">
    <source>
        <dbReference type="RuleBase" id="RU361220"/>
    </source>
</evidence>
<dbReference type="Pfam" id="PF00395">
    <property type="entry name" value="SLH"/>
    <property type="match status" value="2"/>
</dbReference>
<evidence type="ECO:0000313" key="5">
    <source>
        <dbReference type="EMBL" id="WZW98649.1"/>
    </source>
</evidence>
<dbReference type="SUPFAM" id="SSF75005">
    <property type="entry name" value="Arabinanase/levansucrase/invertase"/>
    <property type="match status" value="1"/>
</dbReference>